<organism evidence="3 4">
    <name type="scientific">Bergeyella zoohelcum</name>
    <dbReference type="NCBI Taxonomy" id="1015"/>
    <lineage>
        <taxon>Bacteria</taxon>
        <taxon>Pseudomonadati</taxon>
        <taxon>Bacteroidota</taxon>
        <taxon>Flavobacteriia</taxon>
        <taxon>Flavobacteriales</taxon>
        <taxon>Weeksellaceae</taxon>
        <taxon>Bergeyella</taxon>
    </lineage>
</organism>
<dbReference type="GO" id="GO:0080120">
    <property type="term" value="P:CAAX-box protein maturation"/>
    <property type="evidence" value="ECO:0007669"/>
    <property type="project" value="UniProtKB-ARBA"/>
</dbReference>
<keyword evidence="1" id="KW-1133">Transmembrane helix</keyword>
<dbReference type="Pfam" id="PF02517">
    <property type="entry name" value="Rce1-like"/>
    <property type="match status" value="1"/>
</dbReference>
<evidence type="ECO:0000313" key="4">
    <source>
        <dbReference type="Proteomes" id="UP000270205"/>
    </source>
</evidence>
<keyword evidence="1" id="KW-0812">Transmembrane</keyword>
<dbReference type="EMBL" id="UYIV01000001">
    <property type="protein sequence ID" value="VDH03732.1"/>
    <property type="molecule type" value="Genomic_DNA"/>
</dbReference>
<keyword evidence="1" id="KW-0472">Membrane</keyword>
<proteinExistence type="predicted"/>
<evidence type="ECO:0000259" key="2">
    <source>
        <dbReference type="Pfam" id="PF02517"/>
    </source>
</evidence>
<keyword evidence="3" id="KW-0645">Protease</keyword>
<gene>
    <name evidence="3" type="ORF">NCTC12929_01078</name>
</gene>
<feature type="domain" description="CAAX prenyl protease 2/Lysostaphin resistance protein A-like" evidence="2">
    <location>
        <begin position="68"/>
        <end position="165"/>
    </location>
</feature>
<dbReference type="InterPro" id="IPR003675">
    <property type="entry name" value="Rce1/LyrA-like_dom"/>
</dbReference>
<dbReference type="RefSeq" id="WP_125151074.1">
    <property type="nucleotide sequence ID" value="NZ_UYIV01000001.1"/>
</dbReference>
<dbReference type="GO" id="GO:0006508">
    <property type="term" value="P:proteolysis"/>
    <property type="evidence" value="ECO:0007669"/>
    <property type="project" value="UniProtKB-KW"/>
</dbReference>
<accession>A0A7Z8YP95</accession>
<feature type="transmembrane region" description="Helical" evidence="1">
    <location>
        <begin position="24"/>
        <end position="47"/>
    </location>
</feature>
<dbReference type="GO" id="GO:0004175">
    <property type="term" value="F:endopeptidase activity"/>
    <property type="evidence" value="ECO:0007669"/>
    <property type="project" value="UniProtKB-ARBA"/>
</dbReference>
<feature type="transmembrane region" description="Helical" evidence="1">
    <location>
        <begin position="126"/>
        <end position="143"/>
    </location>
</feature>
<comment type="caution">
    <text evidence="3">The sequence shown here is derived from an EMBL/GenBank/DDBJ whole genome shotgun (WGS) entry which is preliminary data.</text>
</comment>
<dbReference type="Proteomes" id="UP000270205">
    <property type="component" value="Unassembled WGS sequence"/>
</dbReference>
<dbReference type="AlphaFoldDB" id="A0A7Z8YP95"/>
<keyword evidence="3" id="KW-0378">Hydrolase</keyword>
<name>A0A7Z8YP95_9FLAO</name>
<reference evidence="3 4" key="1">
    <citation type="submission" date="2018-11" db="EMBL/GenBank/DDBJ databases">
        <authorList>
            <consortium name="Pathogen Informatics"/>
        </authorList>
    </citation>
    <scope>NUCLEOTIDE SEQUENCE [LARGE SCALE GENOMIC DNA]</scope>
    <source>
        <strain evidence="3 4">NCTC12929</strain>
    </source>
</reference>
<feature type="transmembrane region" description="Helical" evidence="1">
    <location>
        <begin position="67"/>
        <end position="89"/>
    </location>
</feature>
<protein>
    <submittedName>
        <fullName evidence="3">CAAX amino terminal protease self- immunity</fullName>
    </submittedName>
</protein>
<sequence>MDERVFLAKIIIDGLYFIFFMKRYIAHIVVFMLIGFVISELSEYFVVSLAGNSVADDNPISQDSMKIKVLMGIIIGPLVETFLFQHSVLNFTRNLFDEYPLSYVMPIFFSSLIFAIVHLFSIYYVIDAFIMGMWFAFSYLYILDKFGSKMKAFMVPWITHLALNTIAILF</sequence>
<evidence type="ECO:0000256" key="1">
    <source>
        <dbReference type="SAM" id="Phobius"/>
    </source>
</evidence>
<evidence type="ECO:0000313" key="3">
    <source>
        <dbReference type="EMBL" id="VDH03732.1"/>
    </source>
</evidence>
<feature type="transmembrane region" description="Helical" evidence="1">
    <location>
        <begin position="101"/>
        <end position="120"/>
    </location>
</feature>